<dbReference type="InterPro" id="IPR011993">
    <property type="entry name" value="PH-like_dom_sf"/>
</dbReference>
<proteinExistence type="predicted"/>
<evidence type="ECO:0000256" key="2">
    <source>
        <dbReference type="PROSITE-ProRule" id="PRU00191"/>
    </source>
</evidence>
<dbReference type="CDD" id="cd01209">
    <property type="entry name" value="PTB_Shc"/>
    <property type="match status" value="1"/>
</dbReference>
<dbReference type="Gene3D" id="2.30.29.30">
    <property type="entry name" value="Pleckstrin-homology domain (PH domain)/Phosphotyrosine-binding domain (PTB)"/>
    <property type="match status" value="1"/>
</dbReference>
<dbReference type="FunFam" id="2.30.29.30:FF:000036">
    <property type="entry name" value="SHC-transforming protein 1 isoform 3"/>
    <property type="match status" value="1"/>
</dbReference>
<keyword evidence="6" id="KW-1185">Reference proteome</keyword>
<protein>
    <recommendedName>
        <fullName evidence="7">SHC-transforming protein 4</fullName>
    </recommendedName>
</protein>
<evidence type="ECO:0000313" key="6">
    <source>
        <dbReference type="Proteomes" id="UP001181693"/>
    </source>
</evidence>
<dbReference type="PRINTS" id="PR00629">
    <property type="entry name" value="SHCPIDOMAIN"/>
</dbReference>
<dbReference type="FunFam" id="3.30.505.10:FF:000005">
    <property type="entry name" value="SHC-transforming protein 1 isoform 3"/>
    <property type="match status" value="1"/>
</dbReference>
<dbReference type="SUPFAM" id="SSF55550">
    <property type="entry name" value="SH2 domain"/>
    <property type="match status" value="1"/>
</dbReference>
<dbReference type="Proteomes" id="UP001181693">
    <property type="component" value="Unassembled WGS sequence"/>
</dbReference>
<name>A0AAV3B8T1_PYXAD</name>
<dbReference type="GO" id="GO:0030971">
    <property type="term" value="F:receptor tyrosine kinase binding"/>
    <property type="evidence" value="ECO:0007669"/>
    <property type="project" value="TreeGrafter"/>
</dbReference>
<gene>
    <name evidence="5" type="ORF">GDO54_007555</name>
</gene>
<dbReference type="GO" id="GO:0007169">
    <property type="term" value="P:cell surface receptor protein tyrosine kinase signaling pathway"/>
    <property type="evidence" value="ECO:0007669"/>
    <property type="project" value="TreeGrafter"/>
</dbReference>
<dbReference type="GO" id="GO:0035556">
    <property type="term" value="P:intracellular signal transduction"/>
    <property type="evidence" value="ECO:0007669"/>
    <property type="project" value="InterPro"/>
</dbReference>
<dbReference type="InterPro" id="IPR051235">
    <property type="entry name" value="CEP152/SHC-Transforming"/>
</dbReference>
<organism evidence="5 6">
    <name type="scientific">Pyxicephalus adspersus</name>
    <name type="common">African bullfrog</name>
    <dbReference type="NCBI Taxonomy" id="30357"/>
    <lineage>
        <taxon>Eukaryota</taxon>
        <taxon>Metazoa</taxon>
        <taxon>Chordata</taxon>
        <taxon>Craniata</taxon>
        <taxon>Vertebrata</taxon>
        <taxon>Euteleostomi</taxon>
        <taxon>Amphibia</taxon>
        <taxon>Batrachia</taxon>
        <taxon>Anura</taxon>
        <taxon>Neobatrachia</taxon>
        <taxon>Ranoidea</taxon>
        <taxon>Pyxicephalidae</taxon>
        <taxon>Pyxicephalinae</taxon>
        <taxon>Pyxicephalus</taxon>
    </lineage>
</organism>
<dbReference type="PROSITE" id="PS50001">
    <property type="entry name" value="SH2"/>
    <property type="match status" value="1"/>
</dbReference>
<dbReference type="GO" id="GO:0005886">
    <property type="term" value="C:plasma membrane"/>
    <property type="evidence" value="ECO:0007669"/>
    <property type="project" value="TreeGrafter"/>
</dbReference>
<evidence type="ECO:0000259" key="4">
    <source>
        <dbReference type="PROSITE" id="PS50001"/>
    </source>
</evidence>
<dbReference type="PROSITE" id="PS01179">
    <property type="entry name" value="PID"/>
    <property type="match status" value="1"/>
</dbReference>
<dbReference type="InterPro" id="IPR035676">
    <property type="entry name" value="SHC_SH2"/>
</dbReference>
<dbReference type="InterPro" id="IPR006020">
    <property type="entry name" value="PTB/PI_dom"/>
</dbReference>
<evidence type="ECO:0000259" key="3">
    <source>
        <dbReference type="PROSITE" id="PS01179"/>
    </source>
</evidence>
<accession>A0AAV3B8T1</accession>
<dbReference type="InterPro" id="IPR000980">
    <property type="entry name" value="SH2"/>
</dbReference>
<dbReference type="AlphaFoldDB" id="A0AAV3B8T1"/>
<dbReference type="InterPro" id="IPR036860">
    <property type="entry name" value="SH2_dom_sf"/>
</dbReference>
<dbReference type="Pfam" id="PF00640">
    <property type="entry name" value="PID"/>
    <property type="match status" value="1"/>
</dbReference>
<dbReference type="SMART" id="SM00462">
    <property type="entry name" value="PTB"/>
    <property type="match status" value="1"/>
</dbReference>
<dbReference type="CDD" id="cd09925">
    <property type="entry name" value="SH2_SHC"/>
    <property type="match status" value="1"/>
</dbReference>
<evidence type="ECO:0000256" key="1">
    <source>
        <dbReference type="ARBA" id="ARBA00022999"/>
    </source>
</evidence>
<comment type="caution">
    <text evidence="5">The sequence shown here is derived from an EMBL/GenBank/DDBJ whole genome shotgun (WGS) entry which is preliminary data.</text>
</comment>
<dbReference type="PANTHER" id="PTHR10337">
    <property type="entry name" value="SHC TRANSFORMING PROTEIN"/>
    <property type="match status" value="1"/>
</dbReference>
<reference evidence="5" key="1">
    <citation type="thesis" date="2020" institute="ProQuest LLC" country="789 East Eisenhower Parkway, Ann Arbor, MI, USA">
        <title>Comparative Genomics and Chromosome Evolution.</title>
        <authorList>
            <person name="Mudd A.B."/>
        </authorList>
    </citation>
    <scope>NUCLEOTIDE SEQUENCE</scope>
    <source>
        <strain evidence="5">1538</strain>
        <tissue evidence="5">Blood</tissue>
    </source>
</reference>
<dbReference type="PRINTS" id="PR00401">
    <property type="entry name" value="SH2DOMAIN"/>
</dbReference>
<feature type="domain" description="PID" evidence="3">
    <location>
        <begin position="184"/>
        <end position="341"/>
    </location>
</feature>
<evidence type="ECO:0008006" key="7">
    <source>
        <dbReference type="Google" id="ProtNLM"/>
    </source>
</evidence>
<dbReference type="SMART" id="SM00252">
    <property type="entry name" value="SH2"/>
    <property type="match status" value="1"/>
</dbReference>
<sequence length="593" mass="66398">MRDQRKLSGQILHESIFRYPVMLQRAKYSRFRNDSLTSTEECAQNPSLNAKGCANSCAAATSFLPVENLTLVAQDSSTTLCTLIPKMSHFKLPGSGSLMRLRHFSLGTKEVPRLKLNDTHRDQRSPTSTEITFNSYVRPSQVKQDVDANANPQEDCLLSDSEKSVPELNVSYTKHVNMGPVLCYCVKYMGCIEVLQSMRSLDFGTRTQVTREAISRLCEAVHCAKGAARKRKPPLKFLSSVLGKSNLQFSGINVKLTISTNSLTLTDIDTQQIVANHHMQSISFASGGDPDTTDYVAYVAKDPVNQRACHILECPNSKAQEVINTIGQAFELRFKQFLKSPTFKDESELLSPTNVAVKEQEGHEYYNELPGKEPPTGGVLDKRMRVETTGIILDSDKQNLQAGYIKSANIYENCLENQKTPGLSDQDGEVTADREELFDDPSYINTVPKKQSPEKTQVSKKAYINSVTRDLEHPSESGKLTVSSSIQREEWFHGKMNRKVAESLLLHDGDFLVRESTTSFGQYVLSGLHEGHPKHLLLVDPEGKVRTKDHVFENVSHLIKHHVENELPIISSGSELCLWQPVKNQERLKSQLE</sequence>
<dbReference type="InterPro" id="IPR006019">
    <property type="entry name" value="PID_Shc-like"/>
</dbReference>
<keyword evidence="1 2" id="KW-0727">SH2 domain</keyword>
<feature type="domain" description="SH2" evidence="4">
    <location>
        <begin position="491"/>
        <end position="582"/>
    </location>
</feature>
<dbReference type="PANTHER" id="PTHR10337:SF12">
    <property type="entry name" value="SHC-TRANSFORMING PROTEIN 4"/>
    <property type="match status" value="1"/>
</dbReference>
<dbReference type="Gene3D" id="3.30.505.10">
    <property type="entry name" value="SH2 domain"/>
    <property type="match status" value="1"/>
</dbReference>
<dbReference type="Pfam" id="PF00017">
    <property type="entry name" value="SH2"/>
    <property type="match status" value="1"/>
</dbReference>
<dbReference type="EMBL" id="DYDO01000002">
    <property type="protein sequence ID" value="DBA31778.1"/>
    <property type="molecule type" value="Genomic_DNA"/>
</dbReference>
<dbReference type="SUPFAM" id="SSF50729">
    <property type="entry name" value="PH domain-like"/>
    <property type="match status" value="1"/>
</dbReference>
<evidence type="ECO:0000313" key="5">
    <source>
        <dbReference type="EMBL" id="DBA31778.1"/>
    </source>
</evidence>